<sequence length="97" mass="10165">MTRALAISLALLVAAAPFSAASAQDHGRRGDDRGPRQEQSRDGGGRQISEAQAQSIAQSRARGARFVGSRGLQGGSYVFVFDDNGRIFQISVSASGN</sequence>
<dbReference type="KEGG" id="bgoe:IFJ75_00240"/>
<dbReference type="AlphaFoldDB" id="A0A975GVG8"/>
<evidence type="ECO:0000256" key="2">
    <source>
        <dbReference type="SAM" id="SignalP"/>
    </source>
</evidence>
<evidence type="ECO:0000313" key="3">
    <source>
        <dbReference type="EMBL" id="QTC91406.1"/>
    </source>
</evidence>
<proteinExistence type="predicted"/>
<evidence type="ECO:0000256" key="1">
    <source>
        <dbReference type="SAM" id="MobiDB-lite"/>
    </source>
</evidence>
<organism evidence="3 4">
    <name type="scientific">Brevundimonas goettingensis</name>
    <dbReference type="NCBI Taxonomy" id="2774190"/>
    <lineage>
        <taxon>Bacteria</taxon>
        <taxon>Pseudomonadati</taxon>
        <taxon>Pseudomonadota</taxon>
        <taxon>Alphaproteobacteria</taxon>
        <taxon>Caulobacterales</taxon>
        <taxon>Caulobacteraceae</taxon>
        <taxon>Brevundimonas</taxon>
    </lineage>
</organism>
<feature type="region of interest" description="Disordered" evidence="1">
    <location>
        <begin position="19"/>
        <end position="55"/>
    </location>
</feature>
<evidence type="ECO:0000313" key="4">
    <source>
        <dbReference type="Proteomes" id="UP000663918"/>
    </source>
</evidence>
<keyword evidence="4" id="KW-1185">Reference proteome</keyword>
<dbReference type="EMBL" id="CP062222">
    <property type="protein sequence ID" value="QTC91406.1"/>
    <property type="molecule type" value="Genomic_DNA"/>
</dbReference>
<name>A0A975GVG8_9CAUL</name>
<protein>
    <recommendedName>
        <fullName evidence="5">PepSY domain-containing protein</fullName>
    </recommendedName>
</protein>
<feature type="signal peptide" evidence="2">
    <location>
        <begin position="1"/>
        <end position="23"/>
    </location>
</feature>
<gene>
    <name evidence="3" type="ORF">IFJ75_00240</name>
</gene>
<dbReference type="Proteomes" id="UP000663918">
    <property type="component" value="Chromosome"/>
</dbReference>
<keyword evidence="2" id="KW-0732">Signal</keyword>
<feature type="chain" id="PRO_5036708815" description="PepSY domain-containing protein" evidence="2">
    <location>
        <begin position="24"/>
        <end position="97"/>
    </location>
</feature>
<dbReference type="RefSeq" id="WP_207870582.1">
    <property type="nucleotide sequence ID" value="NZ_CP062222.1"/>
</dbReference>
<accession>A0A975GVG8</accession>
<reference evidence="3" key="1">
    <citation type="submission" date="2020-09" db="EMBL/GenBank/DDBJ databases">
        <title>Brevundimonas sp. LVF2 isolated from a puddle in Goettingen, Germany.</title>
        <authorList>
            <person name="Friedrich I."/>
            <person name="Klassen A."/>
            <person name="Hannes N."/>
            <person name="Schneider D."/>
            <person name="Hertel R."/>
            <person name="Daniel R."/>
        </authorList>
    </citation>
    <scope>NUCLEOTIDE SEQUENCE</scope>
    <source>
        <strain evidence="3">LVF2</strain>
    </source>
</reference>
<feature type="compositionally biased region" description="Basic and acidic residues" evidence="1">
    <location>
        <begin position="25"/>
        <end position="44"/>
    </location>
</feature>
<evidence type="ECO:0008006" key="5">
    <source>
        <dbReference type="Google" id="ProtNLM"/>
    </source>
</evidence>